<evidence type="ECO:0000313" key="6">
    <source>
        <dbReference type="Proteomes" id="UP001589838"/>
    </source>
</evidence>
<feature type="transmembrane region" description="Helical" evidence="3">
    <location>
        <begin position="7"/>
        <end position="28"/>
    </location>
</feature>
<keyword evidence="3" id="KW-0812">Transmembrane</keyword>
<comment type="subcellular location">
    <subcellularLocation>
        <location evidence="1">Endomembrane system</location>
        <topology evidence="1">Multi-pass membrane protein</topology>
    </subcellularLocation>
</comment>
<dbReference type="EMBL" id="JBHLUX010000030">
    <property type="protein sequence ID" value="MFC0471252.1"/>
    <property type="molecule type" value="Genomic_DNA"/>
</dbReference>
<evidence type="ECO:0000256" key="1">
    <source>
        <dbReference type="ARBA" id="ARBA00004127"/>
    </source>
</evidence>
<feature type="transmembrane region" description="Helical" evidence="3">
    <location>
        <begin position="178"/>
        <end position="197"/>
    </location>
</feature>
<feature type="transmembrane region" description="Helical" evidence="3">
    <location>
        <begin position="145"/>
        <end position="166"/>
    </location>
</feature>
<gene>
    <name evidence="5" type="ORF">ACFFHM_12330</name>
</gene>
<comment type="caution">
    <text evidence="5">The sequence shown here is derived from an EMBL/GenBank/DDBJ whole genome shotgun (WGS) entry which is preliminary data.</text>
</comment>
<dbReference type="SUPFAM" id="SSF103481">
    <property type="entry name" value="Multidrug resistance efflux transporter EmrE"/>
    <property type="match status" value="2"/>
</dbReference>
<evidence type="ECO:0000256" key="2">
    <source>
        <dbReference type="ARBA" id="ARBA00007362"/>
    </source>
</evidence>
<organism evidence="5 6">
    <name type="scientific">Halalkalibacter kiskunsagensis</name>
    <dbReference type="NCBI Taxonomy" id="1548599"/>
    <lineage>
        <taxon>Bacteria</taxon>
        <taxon>Bacillati</taxon>
        <taxon>Bacillota</taxon>
        <taxon>Bacilli</taxon>
        <taxon>Bacillales</taxon>
        <taxon>Bacillaceae</taxon>
        <taxon>Halalkalibacter</taxon>
    </lineage>
</organism>
<feature type="transmembrane region" description="Helical" evidence="3">
    <location>
        <begin position="209"/>
        <end position="229"/>
    </location>
</feature>
<protein>
    <submittedName>
        <fullName evidence="5">DMT family transporter</fullName>
    </submittedName>
</protein>
<dbReference type="Pfam" id="PF00892">
    <property type="entry name" value="EamA"/>
    <property type="match status" value="2"/>
</dbReference>
<feature type="transmembrane region" description="Helical" evidence="3">
    <location>
        <begin position="266"/>
        <end position="284"/>
    </location>
</feature>
<dbReference type="PANTHER" id="PTHR22911">
    <property type="entry name" value="ACYL-MALONYL CONDENSING ENZYME-RELATED"/>
    <property type="match status" value="1"/>
</dbReference>
<dbReference type="InterPro" id="IPR000620">
    <property type="entry name" value="EamA_dom"/>
</dbReference>
<comment type="similarity">
    <text evidence="2">Belongs to the EamA transporter family.</text>
</comment>
<dbReference type="RefSeq" id="WP_335958522.1">
    <property type="nucleotide sequence ID" value="NZ_JAXBLX010000002.1"/>
</dbReference>
<feature type="transmembrane region" description="Helical" evidence="3">
    <location>
        <begin position="92"/>
        <end position="115"/>
    </location>
</feature>
<evidence type="ECO:0000259" key="4">
    <source>
        <dbReference type="Pfam" id="PF00892"/>
    </source>
</evidence>
<keyword evidence="6" id="KW-1185">Reference proteome</keyword>
<proteinExistence type="inferred from homology"/>
<accession>A0ABV6KD66</accession>
<feature type="transmembrane region" description="Helical" evidence="3">
    <location>
        <begin position="241"/>
        <end position="260"/>
    </location>
</feature>
<dbReference type="Proteomes" id="UP001589838">
    <property type="component" value="Unassembled WGS sequence"/>
</dbReference>
<feature type="transmembrane region" description="Helical" evidence="3">
    <location>
        <begin position="34"/>
        <end position="55"/>
    </location>
</feature>
<reference evidence="5 6" key="1">
    <citation type="submission" date="2024-09" db="EMBL/GenBank/DDBJ databases">
        <authorList>
            <person name="Sun Q."/>
            <person name="Mori K."/>
        </authorList>
    </citation>
    <scope>NUCLEOTIDE SEQUENCE [LARGE SCALE GENOMIC DNA]</scope>
    <source>
        <strain evidence="5 6">NCAIM B.02610</strain>
    </source>
</reference>
<dbReference type="InterPro" id="IPR037185">
    <property type="entry name" value="EmrE-like"/>
</dbReference>
<feature type="domain" description="EamA" evidence="4">
    <location>
        <begin position="149"/>
        <end position="282"/>
    </location>
</feature>
<name>A0ABV6KD66_9BACI</name>
<evidence type="ECO:0000256" key="3">
    <source>
        <dbReference type="SAM" id="Phobius"/>
    </source>
</evidence>
<feature type="domain" description="EamA" evidence="4">
    <location>
        <begin position="5"/>
        <end position="139"/>
    </location>
</feature>
<sequence>MDKLYGSILVLLSAVCFGIMGILAKYAYASDVSIGTLLFFRFFIAALLFWSWILYKQIPYRQPLKQMITLFMMGTGGYALMAILLFTSYSLLPVSLAAMVMYMYPVFVVILTSLLYKHSIEISRLMAILFSLAGLYFILGTNFNQINILGIVCALGTAMVYALYIVQTEKIQNQLSPFLSSAYVTSFAAIALFLFSMVRQDFSLTISSVGWFAIFGIAFFSTFVSILTFAMGIERVGSSKAALLSIFEPVVTVMFSYFLFQDILGPMQKVGIILILVSAMLTHVSRRKIQPAKNLESSM</sequence>
<keyword evidence="3" id="KW-1133">Transmembrane helix</keyword>
<feature type="transmembrane region" description="Helical" evidence="3">
    <location>
        <begin position="67"/>
        <end position="86"/>
    </location>
</feature>
<evidence type="ECO:0000313" key="5">
    <source>
        <dbReference type="EMBL" id="MFC0471252.1"/>
    </source>
</evidence>
<keyword evidence="3" id="KW-0472">Membrane</keyword>
<feature type="transmembrane region" description="Helical" evidence="3">
    <location>
        <begin position="122"/>
        <end position="139"/>
    </location>
</feature>